<dbReference type="Proteomes" id="UP001152561">
    <property type="component" value="Unassembled WGS sequence"/>
</dbReference>
<keyword evidence="3" id="KW-1185">Reference proteome</keyword>
<comment type="caution">
    <text evidence="2">The sequence shown here is derived from an EMBL/GenBank/DDBJ whole genome shotgun (WGS) entry which is preliminary data.</text>
</comment>
<gene>
    <name evidence="2" type="ORF">K7X08_000255</name>
</gene>
<evidence type="ECO:0000313" key="3">
    <source>
        <dbReference type="Proteomes" id="UP001152561"/>
    </source>
</evidence>
<evidence type="ECO:0000256" key="1">
    <source>
        <dbReference type="SAM" id="MobiDB-lite"/>
    </source>
</evidence>
<proteinExistence type="predicted"/>
<dbReference type="OrthoDB" id="1751184at2759"/>
<name>A0A9Q1RDZ0_9SOLA</name>
<feature type="region of interest" description="Disordered" evidence="1">
    <location>
        <begin position="1"/>
        <end position="51"/>
    </location>
</feature>
<dbReference type="EMBL" id="JAJAGQ010000010">
    <property type="protein sequence ID" value="KAJ8550885.1"/>
    <property type="molecule type" value="Genomic_DNA"/>
</dbReference>
<feature type="compositionally biased region" description="Polar residues" evidence="1">
    <location>
        <begin position="33"/>
        <end position="51"/>
    </location>
</feature>
<sequence length="115" mass="12431">MSLSKHVICQDATPVTNPENGVPFTVADHNNILDPNSQTQEQQAPPSSQLEAAVSNANLSYEYSHPTYDQVYYAQHPAPPLPSQYQTMTPAAAVLFSQASAQLAVENTNSQNITS</sequence>
<dbReference type="AlphaFoldDB" id="A0A9Q1RDZ0"/>
<protein>
    <submittedName>
        <fullName evidence="2">Uncharacterized protein</fullName>
    </submittedName>
</protein>
<evidence type="ECO:0000313" key="2">
    <source>
        <dbReference type="EMBL" id="KAJ8550885.1"/>
    </source>
</evidence>
<accession>A0A9Q1RDZ0</accession>
<reference evidence="3" key="1">
    <citation type="journal article" date="2023" name="Proc. Natl. Acad. Sci. U.S.A.">
        <title>Genomic and structural basis for evolution of tropane alkaloid biosynthesis.</title>
        <authorList>
            <person name="Wanga Y.-J."/>
            <person name="Taina T."/>
            <person name="Yua J.-Y."/>
            <person name="Lia J."/>
            <person name="Xua B."/>
            <person name="Chenc J."/>
            <person name="D'Auriad J.C."/>
            <person name="Huanga J.-P."/>
            <person name="Huanga S.-X."/>
        </authorList>
    </citation>
    <scope>NUCLEOTIDE SEQUENCE [LARGE SCALE GENOMIC DNA]</scope>
    <source>
        <strain evidence="3">cv. KIB-2019</strain>
    </source>
</reference>
<organism evidence="2 3">
    <name type="scientific">Anisodus acutangulus</name>
    <dbReference type="NCBI Taxonomy" id="402998"/>
    <lineage>
        <taxon>Eukaryota</taxon>
        <taxon>Viridiplantae</taxon>
        <taxon>Streptophyta</taxon>
        <taxon>Embryophyta</taxon>
        <taxon>Tracheophyta</taxon>
        <taxon>Spermatophyta</taxon>
        <taxon>Magnoliopsida</taxon>
        <taxon>eudicotyledons</taxon>
        <taxon>Gunneridae</taxon>
        <taxon>Pentapetalae</taxon>
        <taxon>asterids</taxon>
        <taxon>lamiids</taxon>
        <taxon>Solanales</taxon>
        <taxon>Solanaceae</taxon>
        <taxon>Solanoideae</taxon>
        <taxon>Hyoscyameae</taxon>
        <taxon>Anisodus</taxon>
    </lineage>
</organism>